<dbReference type="Pfam" id="PF01594">
    <property type="entry name" value="AI-2E_transport"/>
    <property type="match status" value="1"/>
</dbReference>
<feature type="transmembrane region" description="Helical" evidence="9">
    <location>
        <begin position="277"/>
        <end position="295"/>
    </location>
</feature>
<feature type="region of interest" description="Disordered" evidence="8">
    <location>
        <begin position="454"/>
        <end position="481"/>
    </location>
</feature>
<keyword evidence="11" id="KW-1185">Reference proteome</keyword>
<feature type="transmembrane region" description="Helical" evidence="9">
    <location>
        <begin position="109"/>
        <end position="131"/>
    </location>
</feature>
<evidence type="ECO:0000256" key="8">
    <source>
        <dbReference type="SAM" id="MobiDB-lite"/>
    </source>
</evidence>
<name>A0ABU1ZVI8_9CORY</name>
<comment type="caution">
    <text evidence="10">The sequence shown here is derived from an EMBL/GenBank/DDBJ whole genome shotgun (WGS) entry which is preliminary data.</text>
</comment>
<feature type="transmembrane region" description="Helical" evidence="9">
    <location>
        <begin position="190"/>
        <end position="215"/>
    </location>
</feature>
<feature type="compositionally biased region" description="Basic and acidic residues" evidence="8">
    <location>
        <begin position="458"/>
        <end position="469"/>
    </location>
</feature>
<feature type="compositionally biased region" description="Polar residues" evidence="8">
    <location>
        <begin position="1"/>
        <end position="11"/>
    </location>
</feature>
<gene>
    <name evidence="10" type="ORF">J2S39_000620</name>
</gene>
<feature type="transmembrane region" description="Helical" evidence="9">
    <location>
        <begin position="251"/>
        <end position="271"/>
    </location>
</feature>
<evidence type="ECO:0000256" key="5">
    <source>
        <dbReference type="ARBA" id="ARBA00022692"/>
    </source>
</evidence>
<feature type="transmembrane region" description="Helical" evidence="9">
    <location>
        <begin position="302"/>
        <end position="327"/>
    </location>
</feature>
<keyword evidence="4" id="KW-1003">Cell membrane</keyword>
<dbReference type="InterPro" id="IPR002549">
    <property type="entry name" value="AI-2E-like"/>
</dbReference>
<evidence type="ECO:0000256" key="4">
    <source>
        <dbReference type="ARBA" id="ARBA00022475"/>
    </source>
</evidence>
<dbReference type="Proteomes" id="UP001180840">
    <property type="component" value="Unassembled WGS sequence"/>
</dbReference>
<feature type="transmembrane region" description="Helical" evidence="9">
    <location>
        <begin position="53"/>
        <end position="71"/>
    </location>
</feature>
<evidence type="ECO:0000256" key="9">
    <source>
        <dbReference type="SAM" id="Phobius"/>
    </source>
</evidence>
<comment type="subcellular location">
    <subcellularLocation>
        <location evidence="1">Cell membrane</location>
        <topology evidence="1">Multi-pass membrane protein</topology>
    </subcellularLocation>
</comment>
<dbReference type="PANTHER" id="PTHR21716:SF53">
    <property type="entry name" value="PERMEASE PERM-RELATED"/>
    <property type="match status" value="1"/>
</dbReference>
<dbReference type="EMBL" id="JAVDXZ010000001">
    <property type="protein sequence ID" value="MDR7328944.1"/>
    <property type="molecule type" value="Genomic_DNA"/>
</dbReference>
<keyword evidence="6 9" id="KW-1133">Transmembrane helix</keyword>
<accession>A0ABU1ZVI8</accession>
<organism evidence="10 11">
    <name type="scientific">Corynebacterium guangdongense</name>
    <dbReference type="NCBI Taxonomy" id="1783348"/>
    <lineage>
        <taxon>Bacteria</taxon>
        <taxon>Bacillati</taxon>
        <taxon>Actinomycetota</taxon>
        <taxon>Actinomycetes</taxon>
        <taxon>Mycobacteriales</taxon>
        <taxon>Corynebacteriaceae</taxon>
        <taxon>Corynebacterium</taxon>
    </lineage>
</organism>
<dbReference type="RefSeq" id="WP_374725023.1">
    <property type="nucleotide sequence ID" value="NZ_CP047654.1"/>
</dbReference>
<keyword evidence="7 9" id="KW-0472">Membrane</keyword>
<feature type="transmembrane region" description="Helical" evidence="9">
    <location>
        <begin position="77"/>
        <end position="97"/>
    </location>
</feature>
<feature type="transmembrane region" description="Helical" evidence="9">
    <location>
        <begin position="347"/>
        <end position="380"/>
    </location>
</feature>
<feature type="region of interest" description="Disordered" evidence="8">
    <location>
        <begin position="1"/>
        <end position="22"/>
    </location>
</feature>
<evidence type="ECO:0000256" key="3">
    <source>
        <dbReference type="ARBA" id="ARBA00022448"/>
    </source>
</evidence>
<keyword evidence="3" id="KW-0813">Transport</keyword>
<comment type="similarity">
    <text evidence="2">Belongs to the autoinducer-2 exporter (AI-2E) (TC 2.A.86) family.</text>
</comment>
<keyword evidence="5 9" id="KW-0812">Transmembrane</keyword>
<reference evidence="10" key="1">
    <citation type="submission" date="2023-07" db="EMBL/GenBank/DDBJ databases">
        <title>Sequencing the genomes of 1000 actinobacteria strains.</title>
        <authorList>
            <person name="Klenk H.-P."/>
        </authorList>
    </citation>
    <scope>NUCLEOTIDE SEQUENCE</scope>
    <source>
        <strain evidence="10">DSM 107476</strain>
    </source>
</reference>
<evidence type="ECO:0000256" key="6">
    <source>
        <dbReference type="ARBA" id="ARBA00022989"/>
    </source>
</evidence>
<evidence type="ECO:0000313" key="10">
    <source>
        <dbReference type="EMBL" id="MDR7328944.1"/>
    </source>
</evidence>
<evidence type="ECO:0000256" key="1">
    <source>
        <dbReference type="ARBA" id="ARBA00004651"/>
    </source>
</evidence>
<evidence type="ECO:0000256" key="7">
    <source>
        <dbReference type="ARBA" id="ARBA00023136"/>
    </source>
</evidence>
<sequence>MSTKPSDSQSPAAGGAADEEELSREELAALHNDDPVHDRIDRSIVIGSWLKQVALWALRLLIIAVAAYALWFGLKQFWAGILPMVLALIVCTVLAGPTTWMRRRGLPSALAAIISVLLFFGVFGAVIAIIAPDIARQSQVLYLQALEGIQRLQLWSQGPPLNLNSEDVNQVVNDVASWIQGESEAIAGTVFSGISTATSLVITLFMVLVLVVFFLKDGHRFLPWLRSVMGRRAGWHATELLTRSWDTLGGYVRAQAIVSAVDAFFIALGLWLLDVPMAFTLGIITFIAGFIPYIGAFSAGALAVLIALVSQGVTTAVLALGVVLLVQQLEGNILSPLLQSRAMNLHPVIVLISVVVGGGLFGIVGAFLAVPAAATLAVAFRYIMDITMLQTGERNAADIDFFTPEGRATGKVNEERGRELRRQWREDSAFYAEAEREFSATGDSADAFAAVLTGEGRAPTDKPGQDASRRPGGRRVRRVVQAGRDSVERIIGGRRFR</sequence>
<evidence type="ECO:0000256" key="2">
    <source>
        <dbReference type="ARBA" id="ARBA00009773"/>
    </source>
</evidence>
<evidence type="ECO:0000313" key="11">
    <source>
        <dbReference type="Proteomes" id="UP001180840"/>
    </source>
</evidence>
<dbReference type="PANTHER" id="PTHR21716">
    <property type="entry name" value="TRANSMEMBRANE PROTEIN"/>
    <property type="match status" value="1"/>
</dbReference>
<protein>
    <submittedName>
        <fullName evidence="10">PurR-regulated permease PerM</fullName>
    </submittedName>
</protein>
<proteinExistence type="inferred from homology"/>